<dbReference type="EMBL" id="FN647904">
    <property type="protein sequence ID" value="CBJ49032.1"/>
    <property type="molecule type" value="Genomic_DNA"/>
</dbReference>
<gene>
    <name evidence="2" type="ORF">Esi_0125_0012</name>
</gene>
<name>D7FIZ3_ECTSI</name>
<dbReference type="InParanoid" id="D7FIZ3"/>
<reference evidence="2 3" key="1">
    <citation type="journal article" date="2010" name="Nature">
        <title>The Ectocarpus genome and the independent evolution of multicellularity in brown algae.</title>
        <authorList>
            <person name="Cock J.M."/>
            <person name="Sterck L."/>
            <person name="Rouze P."/>
            <person name="Scornet D."/>
            <person name="Allen A.E."/>
            <person name="Amoutzias G."/>
            <person name="Anthouard V."/>
            <person name="Artiguenave F."/>
            <person name="Aury J.M."/>
            <person name="Badger J.H."/>
            <person name="Beszteri B."/>
            <person name="Billiau K."/>
            <person name="Bonnet E."/>
            <person name="Bothwell J.H."/>
            <person name="Bowler C."/>
            <person name="Boyen C."/>
            <person name="Brownlee C."/>
            <person name="Carrano C.J."/>
            <person name="Charrier B."/>
            <person name="Cho G.Y."/>
            <person name="Coelho S.M."/>
            <person name="Collen J."/>
            <person name="Corre E."/>
            <person name="Da Silva C."/>
            <person name="Delage L."/>
            <person name="Delaroque N."/>
            <person name="Dittami S.M."/>
            <person name="Doulbeau S."/>
            <person name="Elias M."/>
            <person name="Farnham G."/>
            <person name="Gachon C.M."/>
            <person name="Gschloessl B."/>
            <person name="Heesch S."/>
            <person name="Jabbari K."/>
            <person name="Jubin C."/>
            <person name="Kawai H."/>
            <person name="Kimura K."/>
            <person name="Kloareg B."/>
            <person name="Kupper F.C."/>
            <person name="Lang D."/>
            <person name="Le Bail A."/>
            <person name="Leblanc C."/>
            <person name="Lerouge P."/>
            <person name="Lohr M."/>
            <person name="Lopez P.J."/>
            <person name="Martens C."/>
            <person name="Maumus F."/>
            <person name="Michel G."/>
            <person name="Miranda-Saavedra D."/>
            <person name="Morales J."/>
            <person name="Moreau H."/>
            <person name="Motomura T."/>
            <person name="Nagasato C."/>
            <person name="Napoli C.A."/>
            <person name="Nelson D.R."/>
            <person name="Nyvall-Collen P."/>
            <person name="Peters A.F."/>
            <person name="Pommier C."/>
            <person name="Potin P."/>
            <person name="Poulain J."/>
            <person name="Quesneville H."/>
            <person name="Read B."/>
            <person name="Rensing S.A."/>
            <person name="Ritter A."/>
            <person name="Rousvoal S."/>
            <person name="Samanta M."/>
            <person name="Samson G."/>
            <person name="Schroeder D.C."/>
            <person name="Segurens B."/>
            <person name="Strittmatter M."/>
            <person name="Tonon T."/>
            <person name="Tregear J.W."/>
            <person name="Valentin K."/>
            <person name="von Dassow P."/>
            <person name="Yamagishi T."/>
            <person name="Van de Peer Y."/>
            <person name="Wincker P."/>
        </authorList>
    </citation>
    <scope>NUCLEOTIDE SEQUENCE [LARGE SCALE GENOMIC DNA]</scope>
    <source>
        <strain evidence="3">Ec32 / CCAP1310/4</strain>
    </source>
</reference>
<organism evidence="2 3">
    <name type="scientific">Ectocarpus siliculosus</name>
    <name type="common">Brown alga</name>
    <name type="synonym">Conferva siliculosa</name>
    <dbReference type="NCBI Taxonomy" id="2880"/>
    <lineage>
        <taxon>Eukaryota</taxon>
        <taxon>Sar</taxon>
        <taxon>Stramenopiles</taxon>
        <taxon>Ochrophyta</taxon>
        <taxon>PX clade</taxon>
        <taxon>Phaeophyceae</taxon>
        <taxon>Ectocarpales</taxon>
        <taxon>Ectocarpaceae</taxon>
        <taxon>Ectocarpus</taxon>
    </lineage>
</organism>
<dbReference type="Pfam" id="PF01987">
    <property type="entry name" value="AIM24"/>
    <property type="match status" value="1"/>
</dbReference>
<proteinExistence type="predicted"/>
<dbReference type="STRING" id="2880.D7FIZ3"/>
<dbReference type="PANTHER" id="PTHR43657">
    <property type="entry name" value="TRYPTOPHAN RNA-BINDING ATTENUATOR PROTEIN-LIKE PROTEIN"/>
    <property type="match status" value="1"/>
</dbReference>
<dbReference type="PANTHER" id="PTHR43657:SF1">
    <property type="entry name" value="ALTERED INHERITANCE OF MITOCHONDRIA PROTEIN 24, MITOCHONDRIAL"/>
    <property type="match status" value="1"/>
</dbReference>
<dbReference type="Proteomes" id="UP000002630">
    <property type="component" value="Linkage Group LG18"/>
</dbReference>
<dbReference type="InterPro" id="IPR016031">
    <property type="entry name" value="Trp_RNA-bd_attenuator-like_dom"/>
</dbReference>
<dbReference type="OMA" id="ICKKNAF"/>
<dbReference type="AlphaFoldDB" id="D7FIZ3"/>
<evidence type="ECO:0000313" key="2">
    <source>
        <dbReference type="EMBL" id="CBJ49032.1"/>
    </source>
</evidence>
<sequence>MAMSEPFANPDASPDASPRFLSLGEGSEVLQVALCPGDAILANEKAFVYRGLGLQQELQPTGPMGRALGWIGVKNDRVVKFTNEGNSPTYLGLTASLPGKVIPVSLAKSGTLLAKPSVFLCSVVENDISTAKIKLQSEGQSSQQSVEMRKIAGAGMCYIHGGGAAVQKALGRGESMVVEFGCVAAVSDACKIVPEERNGPLIREPPYFQGFQVKITGPGSVFIQSTHTGRLSRASRADRVAQGGSGGGDMMKAAVLTLVIMIVVFTVLDWEEF</sequence>
<dbReference type="OrthoDB" id="1705416at2759"/>
<accession>D7FIZ3</accession>
<dbReference type="InterPro" id="IPR036983">
    <property type="entry name" value="AIM24_sf"/>
</dbReference>
<dbReference type="EMBL" id="FN649743">
    <property type="protein sequence ID" value="CBJ49032.1"/>
    <property type="molecule type" value="Genomic_DNA"/>
</dbReference>
<evidence type="ECO:0000313" key="3">
    <source>
        <dbReference type="Proteomes" id="UP000002630"/>
    </source>
</evidence>
<evidence type="ECO:0000256" key="1">
    <source>
        <dbReference type="SAM" id="MobiDB-lite"/>
    </source>
</evidence>
<protein>
    <submittedName>
        <fullName evidence="2">Uncharacterized protein</fullName>
    </submittedName>
</protein>
<feature type="region of interest" description="Disordered" evidence="1">
    <location>
        <begin position="1"/>
        <end position="20"/>
    </location>
</feature>
<dbReference type="InterPro" id="IPR002838">
    <property type="entry name" value="AIM24"/>
</dbReference>
<keyword evidence="3" id="KW-1185">Reference proteome</keyword>
<dbReference type="Gene3D" id="3.60.160.10">
    <property type="entry name" value="Mitochondrial biogenesis AIM24"/>
    <property type="match status" value="1"/>
</dbReference>
<dbReference type="SUPFAM" id="SSF51219">
    <property type="entry name" value="TRAP-like"/>
    <property type="match status" value="1"/>
</dbReference>